<organism evidence="1 2">
    <name type="scientific">Gigaspora margarita</name>
    <dbReference type="NCBI Taxonomy" id="4874"/>
    <lineage>
        <taxon>Eukaryota</taxon>
        <taxon>Fungi</taxon>
        <taxon>Fungi incertae sedis</taxon>
        <taxon>Mucoromycota</taxon>
        <taxon>Glomeromycotina</taxon>
        <taxon>Glomeromycetes</taxon>
        <taxon>Diversisporales</taxon>
        <taxon>Gigasporaceae</taxon>
        <taxon>Gigaspora</taxon>
    </lineage>
</organism>
<reference evidence="1 2" key="1">
    <citation type="journal article" date="2019" name="Environ. Microbiol.">
        <title>At the nexus of three kingdoms: the genome of the mycorrhizal fungus Gigaspora margarita provides insights into plant, endobacterial and fungal interactions.</title>
        <authorList>
            <person name="Venice F."/>
            <person name="Ghignone S."/>
            <person name="Salvioli di Fossalunga A."/>
            <person name="Amselem J."/>
            <person name="Novero M."/>
            <person name="Xianan X."/>
            <person name="Sedzielewska Toro K."/>
            <person name="Morin E."/>
            <person name="Lipzen A."/>
            <person name="Grigoriev I.V."/>
            <person name="Henrissat B."/>
            <person name="Martin F.M."/>
            <person name="Bonfante P."/>
        </authorList>
    </citation>
    <scope>NUCLEOTIDE SEQUENCE [LARGE SCALE GENOMIC DNA]</scope>
    <source>
        <strain evidence="1 2">BEG34</strain>
    </source>
</reference>
<evidence type="ECO:0000313" key="1">
    <source>
        <dbReference type="EMBL" id="KAF0479486.1"/>
    </source>
</evidence>
<dbReference type="AlphaFoldDB" id="A0A8H4ACM9"/>
<keyword evidence="2" id="KW-1185">Reference proteome</keyword>
<sequence>MKRLERGTLMNIQGNDYWYLPFILFIRDECEIFRVVTSLGCVTTDLPQGNNLVGVKWHGVERGCRTCLVTKENATINNLDIASISCYHHIANTQFDDIFAVSTVTWRNEIAKEYGLQKFFLILDQL</sequence>
<dbReference type="Proteomes" id="UP000439903">
    <property type="component" value="Unassembled WGS sequence"/>
</dbReference>
<name>A0A8H4ACM9_GIGMA</name>
<accession>A0A8H4ACM9</accession>
<comment type="caution">
    <text evidence="1">The sequence shown here is derived from an EMBL/GenBank/DDBJ whole genome shotgun (WGS) entry which is preliminary data.</text>
</comment>
<proteinExistence type="predicted"/>
<gene>
    <name evidence="1" type="ORF">F8M41_023875</name>
</gene>
<dbReference type="OrthoDB" id="2420179at2759"/>
<evidence type="ECO:0000313" key="2">
    <source>
        <dbReference type="Proteomes" id="UP000439903"/>
    </source>
</evidence>
<dbReference type="EMBL" id="WTPW01000791">
    <property type="protein sequence ID" value="KAF0479486.1"/>
    <property type="molecule type" value="Genomic_DNA"/>
</dbReference>
<protein>
    <submittedName>
        <fullName evidence="1">Uncharacterized protein</fullName>
    </submittedName>
</protein>